<feature type="domain" description="RRM" evidence="4">
    <location>
        <begin position="127"/>
        <end position="205"/>
    </location>
</feature>
<name>A0A8S1SPD1_PAROT</name>
<dbReference type="GO" id="GO:0005654">
    <property type="term" value="C:nucleoplasm"/>
    <property type="evidence" value="ECO:0007669"/>
    <property type="project" value="TreeGrafter"/>
</dbReference>
<dbReference type="Pfam" id="PF00076">
    <property type="entry name" value="RRM_1"/>
    <property type="match status" value="1"/>
</dbReference>
<dbReference type="CDD" id="cd00590">
    <property type="entry name" value="RRM_SF"/>
    <property type="match status" value="1"/>
</dbReference>
<comment type="caution">
    <text evidence="5">The sequence shown here is derived from an EMBL/GenBank/DDBJ whole genome shotgun (WGS) entry which is preliminary data.</text>
</comment>
<dbReference type="GO" id="GO:0003723">
    <property type="term" value="F:RNA binding"/>
    <property type="evidence" value="ECO:0007669"/>
    <property type="project" value="UniProtKB-UniRule"/>
</dbReference>
<dbReference type="OrthoDB" id="639027at2759"/>
<evidence type="ECO:0000256" key="1">
    <source>
        <dbReference type="ARBA" id="ARBA00022884"/>
    </source>
</evidence>
<evidence type="ECO:0000259" key="4">
    <source>
        <dbReference type="PROSITE" id="PS50102"/>
    </source>
</evidence>
<evidence type="ECO:0000256" key="3">
    <source>
        <dbReference type="SAM" id="MobiDB-lite"/>
    </source>
</evidence>
<dbReference type="PANTHER" id="PTHR15481">
    <property type="entry name" value="RIBONUCLEIC ACID BINDING PROTEIN S1"/>
    <property type="match status" value="1"/>
</dbReference>
<proteinExistence type="predicted"/>
<dbReference type="GO" id="GO:0061574">
    <property type="term" value="C:ASAP complex"/>
    <property type="evidence" value="ECO:0007669"/>
    <property type="project" value="TreeGrafter"/>
</dbReference>
<keyword evidence="6" id="KW-1185">Reference proteome</keyword>
<dbReference type="PANTHER" id="PTHR15481:SF0">
    <property type="entry name" value="LD23870P-RELATED"/>
    <property type="match status" value="1"/>
</dbReference>
<reference evidence="5" key="1">
    <citation type="submission" date="2021-01" db="EMBL/GenBank/DDBJ databases">
        <authorList>
            <consortium name="Genoscope - CEA"/>
            <person name="William W."/>
        </authorList>
    </citation>
    <scope>NUCLEOTIDE SEQUENCE</scope>
</reference>
<dbReference type="GO" id="GO:0000398">
    <property type="term" value="P:mRNA splicing, via spliceosome"/>
    <property type="evidence" value="ECO:0007669"/>
    <property type="project" value="TreeGrafter"/>
</dbReference>
<evidence type="ECO:0000313" key="5">
    <source>
        <dbReference type="EMBL" id="CAD8142615.1"/>
    </source>
</evidence>
<dbReference type="GO" id="GO:0005737">
    <property type="term" value="C:cytoplasm"/>
    <property type="evidence" value="ECO:0007669"/>
    <property type="project" value="TreeGrafter"/>
</dbReference>
<dbReference type="Proteomes" id="UP000683925">
    <property type="component" value="Unassembled WGS sequence"/>
</dbReference>
<dbReference type="SMART" id="SM00360">
    <property type="entry name" value="RRM"/>
    <property type="match status" value="2"/>
</dbReference>
<feature type="region of interest" description="Disordered" evidence="3">
    <location>
        <begin position="205"/>
        <end position="243"/>
    </location>
</feature>
<dbReference type="EMBL" id="CAJJDP010000014">
    <property type="protein sequence ID" value="CAD8142615.1"/>
    <property type="molecule type" value="Genomic_DNA"/>
</dbReference>
<keyword evidence="1 2" id="KW-0694">RNA-binding</keyword>
<sequence>MFQLRNYIYKFSKLQNYTQQLRESINRNQKNFAYASSIPQEWNEEKFQGYVDPQTQYIKKVHFVIDSLNRFNGRAFIEMESEDAVKEFTKNFQENKIEEQDAQTKISINPLVLKIYRKALDQEKREKKTYLKGLPRTIKNEELLELAKDFGEIENIEILKDQKGEFGRGQAIVVFKKEEDARKFKYFANGKQFMGKKIQIELRSLREENEEKMNENDQQNQGERKNDQQKVDYSNLQKMLDTE</sequence>
<dbReference type="AlphaFoldDB" id="A0A8S1SPD1"/>
<accession>A0A8S1SPD1</accession>
<evidence type="ECO:0000256" key="2">
    <source>
        <dbReference type="PROSITE-ProRule" id="PRU00176"/>
    </source>
</evidence>
<protein>
    <recommendedName>
        <fullName evidence="4">RRM domain-containing protein</fullName>
    </recommendedName>
</protein>
<feature type="compositionally biased region" description="Basic and acidic residues" evidence="3">
    <location>
        <begin position="205"/>
        <end position="215"/>
    </location>
</feature>
<evidence type="ECO:0000313" key="6">
    <source>
        <dbReference type="Proteomes" id="UP000683925"/>
    </source>
</evidence>
<gene>
    <name evidence="5" type="ORF">POCTA_138.1.T0140066</name>
</gene>
<dbReference type="PROSITE" id="PS50102">
    <property type="entry name" value="RRM"/>
    <property type="match status" value="1"/>
</dbReference>
<dbReference type="OMA" id="FNGRAFI"/>
<dbReference type="InterPro" id="IPR000504">
    <property type="entry name" value="RRM_dom"/>
</dbReference>
<organism evidence="5 6">
    <name type="scientific">Paramecium octaurelia</name>
    <dbReference type="NCBI Taxonomy" id="43137"/>
    <lineage>
        <taxon>Eukaryota</taxon>
        <taxon>Sar</taxon>
        <taxon>Alveolata</taxon>
        <taxon>Ciliophora</taxon>
        <taxon>Intramacronucleata</taxon>
        <taxon>Oligohymenophorea</taxon>
        <taxon>Peniculida</taxon>
        <taxon>Parameciidae</taxon>
        <taxon>Paramecium</taxon>
    </lineage>
</organism>